<protein>
    <submittedName>
        <fullName evidence="2">Uncharacterized protein</fullName>
    </submittedName>
</protein>
<organism evidence="2 3">
    <name type="scientific">Nezara viridula</name>
    <name type="common">Southern green stink bug</name>
    <name type="synonym">Cimex viridulus</name>
    <dbReference type="NCBI Taxonomy" id="85310"/>
    <lineage>
        <taxon>Eukaryota</taxon>
        <taxon>Metazoa</taxon>
        <taxon>Ecdysozoa</taxon>
        <taxon>Arthropoda</taxon>
        <taxon>Hexapoda</taxon>
        <taxon>Insecta</taxon>
        <taxon>Pterygota</taxon>
        <taxon>Neoptera</taxon>
        <taxon>Paraneoptera</taxon>
        <taxon>Hemiptera</taxon>
        <taxon>Heteroptera</taxon>
        <taxon>Panheteroptera</taxon>
        <taxon>Pentatomomorpha</taxon>
        <taxon>Pentatomoidea</taxon>
        <taxon>Pentatomidae</taxon>
        <taxon>Pentatominae</taxon>
        <taxon>Nezara</taxon>
    </lineage>
</organism>
<feature type="compositionally biased region" description="Gly residues" evidence="1">
    <location>
        <begin position="53"/>
        <end position="62"/>
    </location>
</feature>
<reference evidence="2" key="1">
    <citation type="submission" date="2022-01" db="EMBL/GenBank/DDBJ databases">
        <authorList>
            <person name="King R."/>
        </authorList>
    </citation>
    <scope>NUCLEOTIDE SEQUENCE</scope>
</reference>
<gene>
    <name evidence="2" type="ORF">NEZAVI_LOCUS10574</name>
</gene>
<dbReference type="EMBL" id="OV725081">
    <property type="protein sequence ID" value="CAH1401580.1"/>
    <property type="molecule type" value="Genomic_DNA"/>
</dbReference>
<proteinExistence type="predicted"/>
<feature type="region of interest" description="Disordered" evidence="1">
    <location>
        <begin position="1"/>
        <end position="76"/>
    </location>
</feature>
<name>A0A9P0HFS0_NEZVI</name>
<feature type="compositionally biased region" description="Gly residues" evidence="1">
    <location>
        <begin position="12"/>
        <end position="22"/>
    </location>
</feature>
<evidence type="ECO:0000313" key="2">
    <source>
        <dbReference type="EMBL" id="CAH1401580.1"/>
    </source>
</evidence>
<dbReference type="OrthoDB" id="6159439at2759"/>
<evidence type="ECO:0000313" key="3">
    <source>
        <dbReference type="Proteomes" id="UP001152798"/>
    </source>
</evidence>
<keyword evidence="3" id="KW-1185">Reference proteome</keyword>
<sequence>MGSELEQHHHGGMGSLEGGGSITPGPPPTSKSAFIELQQHPYNPVRSYHPHHFGGGGQGQGPGHHDGFGSPRTALSAYPFPPMHHNSYTGYHLGTYAPQCPSPPKDVIVEGPRMTAGRALSGPEPPPRLIH</sequence>
<accession>A0A9P0HFS0</accession>
<evidence type="ECO:0000256" key="1">
    <source>
        <dbReference type="SAM" id="MobiDB-lite"/>
    </source>
</evidence>
<dbReference type="Proteomes" id="UP001152798">
    <property type="component" value="Chromosome 5"/>
</dbReference>
<dbReference type="AlphaFoldDB" id="A0A9P0HFS0"/>